<accession>W1P840</accession>
<gene>
    <name evidence="1" type="ORF">AMTR_s00142p00071570</name>
</gene>
<proteinExistence type="predicted"/>
<reference evidence="2" key="1">
    <citation type="journal article" date="2013" name="Science">
        <title>The Amborella genome and the evolution of flowering plants.</title>
        <authorList>
            <consortium name="Amborella Genome Project"/>
        </authorList>
    </citation>
    <scope>NUCLEOTIDE SEQUENCE [LARGE SCALE GENOMIC DNA]</scope>
</reference>
<dbReference type="EMBL" id="KI393933">
    <property type="protein sequence ID" value="ERN06052.1"/>
    <property type="molecule type" value="Genomic_DNA"/>
</dbReference>
<dbReference type="AlphaFoldDB" id="W1P840"/>
<protein>
    <submittedName>
        <fullName evidence="1">Uncharacterized protein</fullName>
    </submittedName>
</protein>
<organism evidence="1 2">
    <name type="scientific">Amborella trichopoda</name>
    <dbReference type="NCBI Taxonomy" id="13333"/>
    <lineage>
        <taxon>Eukaryota</taxon>
        <taxon>Viridiplantae</taxon>
        <taxon>Streptophyta</taxon>
        <taxon>Embryophyta</taxon>
        <taxon>Tracheophyta</taxon>
        <taxon>Spermatophyta</taxon>
        <taxon>Magnoliopsida</taxon>
        <taxon>Amborellales</taxon>
        <taxon>Amborellaceae</taxon>
        <taxon>Amborella</taxon>
    </lineage>
</organism>
<keyword evidence="2" id="KW-1185">Reference proteome</keyword>
<evidence type="ECO:0000313" key="2">
    <source>
        <dbReference type="Proteomes" id="UP000017836"/>
    </source>
</evidence>
<name>W1P840_AMBTC</name>
<sequence>SYQTIAFFARTQQSLSLICKSRLWSLLRQGIPLFIFCPCWLTRILTDDTVISHSYLYSVPNSSIYSGKRERAGLMQIFCERGNSSSCSNAKEDWLESRG</sequence>
<dbReference type="Proteomes" id="UP000017836">
    <property type="component" value="Unassembled WGS sequence"/>
</dbReference>
<evidence type="ECO:0000313" key="1">
    <source>
        <dbReference type="EMBL" id="ERN06052.1"/>
    </source>
</evidence>
<feature type="non-terminal residue" evidence="1">
    <location>
        <position position="1"/>
    </location>
</feature>
<dbReference type="HOGENOM" id="CLU_2326777_0_0_1"/>
<dbReference type="Gramene" id="ERN06052">
    <property type="protein sequence ID" value="ERN06052"/>
    <property type="gene ID" value="AMTR_s00142p00071570"/>
</dbReference>